<name>A0AAE0IHW6_9PEZI</name>
<protein>
    <submittedName>
        <fullName evidence="2">Uncharacterized protein</fullName>
    </submittedName>
</protein>
<reference evidence="2" key="1">
    <citation type="journal article" date="2023" name="Mol. Phylogenet. Evol.">
        <title>Genome-scale phylogeny and comparative genomics of the fungal order Sordariales.</title>
        <authorList>
            <person name="Hensen N."/>
            <person name="Bonometti L."/>
            <person name="Westerberg I."/>
            <person name="Brannstrom I.O."/>
            <person name="Guillou S."/>
            <person name="Cros-Aarteil S."/>
            <person name="Calhoun S."/>
            <person name="Haridas S."/>
            <person name="Kuo A."/>
            <person name="Mondo S."/>
            <person name="Pangilinan J."/>
            <person name="Riley R."/>
            <person name="LaButti K."/>
            <person name="Andreopoulos B."/>
            <person name="Lipzen A."/>
            <person name="Chen C."/>
            <person name="Yan M."/>
            <person name="Daum C."/>
            <person name="Ng V."/>
            <person name="Clum A."/>
            <person name="Steindorff A."/>
            <person name="Ohm R.A."/>
            <person name="Martin F."/>
            <person name="Silar P."/>
            <person name="Natvig D.O."/>
            <person name="Lalanne C."/>
            <person name="Gautier V."/>
            <person name="Ament-Velasquez S.L."/>
            <person name="Kruys A."/>
            <person name="Hutchinson M.I."/>
            <person name="Powell A.J."/>
            <person name="Barry K."/>
            <person name="Miller A.N."/>
            <person name="Grigoriev I.V."/>
            <person name="Debuchy R."/>
            <person name="Gladieux P."/>
            <person name="Hiltunen Thoren M."/>
            <person name="Johannesson H."/>
        </authorList>
    </citation>
    <scope>NUCLEOTIDE SEQUENCE</scope>
    <source>
        <strain evidence="2">CBS 118394</strain>
    </source>
</reference>
<dbReference type="Gene3D" id="3.30.559.10">
    <property type="entry name" value="Chloramphenicol acetyltransferase-like domain"/>
    <property type="match status" value="1"/>
</dbReference>
<organism evidence="2 3">
    <name type="scientific">Apodospora peruviana</name>
    <dbReference type="NCBI Taxonomy" id="516989"/>
    <lineage>
        <taxon>Eukaryota</taxon>
        <taxon>Fungi</taxon>
        <taxon>Dikarya</taxon>
        <taxon>Ascomycota</taxon>
        <taxon>Pezizomycotina</taxon>
        <taxon>Sordariomycetes</taxon>
        <taxon>Sordariomycetidae</taxon>
        <taxon>Sordariales</taxon>
        <taxon>Lasiosphaeriaceae</taxon>
        <taxon>Apodospora</taxon>
    </lineage>
</organism>
<accession>A0AAE0IHW6</accession>
<proteinExistence type="predicted"/>
<dbReference type="AlphaFoldDB" id="A0AAE0IHW6"/>
<evidence type="ECO:0000256" key="1">
    <source>
        <dbReference type="SAM" id="MobiDB-lite"/>
    </source>
</evidence>
<dbReference type="InterPro" id="IPR023213">
    <property type="entry name" value="CAT-like_dom_sf"/>
</dbReference>
<keyword evidence="3" id="KW-1185">Reference proteome</keyword>
<feature type="compositionally biased region" description="Basic and acidic residues" evidence="1">
    <location>
        <begin position="110"/>
        <end position="120"/>
    </location>
</feature>
<evidence type="ECO:0000313" key="2">
    <source>
        <dbReference type="EMBL" id="KAK3325017.1"/>
    </source>
</evidence>
<sequence length="490" mass="55234">MDVLPIAPTDLFTPVPNIRTRTFFIVDDRLDQDALRNGLDTLIRDHWRKLGARLVGLPKKGKLVYHLPKEFAPDYELFRWSVEKNDHSIDKVASSLLKPDLSSANDTNSESEKPSQKKQENGGVRMMPSTDRVDSWFRPKDWPLEVKDDVGAPLLFVHLTLFTDASVLTLSTPHVLCDQLGTAVLVKAWIGVVDGKAPPPMVGFDEDVLPGKKPFKEYPKSKTREKGKMKIKRKGERFVIVLSFIPELVMHPKEEAAMLLFPAALVDAIRERHSKSATTGEKAETIKLTNADFLTAVLTKLSRFGKTSKPMLALSQTINLRGRIPELAEESKWRGFLHNSLVYATAHFRYYPAIPLGDIARLNREAITGALEKDEVDVRLAVTREMVRRKQGILICEPFEKLLSISNWTPAWRGLDFTPALMVSAKEARGEKPLKLMVIGRGGEASGPGRYLARIMCKTEEGYWCDFRAATKVFEKVKEYLAQDPMLENL</sequence>
<dbReference type="Proteomes" id="UP001283341">
    <property type="component" value="Unassembled WGS sequence"/>
</dbReference>
<dbReference type="EMBL" id="JAUEDM010000002">
    <property type="protein sequence ID" value="KAK3325017.1"/>
    <property type="molecule type" value="Genomic_DNA"/>
</dbReference>
<gene>
    <name evidence="2" type="ORF">B0H66DRAFT_547248</name>
</gene>
<reference evidence="2" key="2">
    <citation type="submission" date="2023-06" db="EMBL/GenBank/DDBJ databases">
        <authorList>
            <consortium name="Lawrence Berkeley National Laboratory"/>
            <person name="Haridas S."/>
            <person name="Hensen N."/>
            <person name="Bonometti L."/>
            <person name="Westerberg I."/>
            <person name="Brannstrom I.O."/>
            <person name="Guillou S."/>
            <person name="Cros-Aarteil S."/>
            <person name="Calhoun S."/>
            <person name="Kuo A."/>
            <person name="Mondo S."/>
            <person name="Pangilinan J."/>
            <person name="Riley R."/>
            <person name="Labutti K."/>
            <person name="Andreopoulos B."/>
            <person name="Lipzen A."/>
            <person name="Chen C."/>
            <person name="Yanf M."/>
            <person name="Daum C."/>
            <person name="Ng V."/>
            <person name="Clum A."/>
            <person name="Steindorff A."/>
            <person name="Ohm R."/>
            <person name="Martin F."/>
            <person name="Silar P."/>
            <person name="Natvig D."/>
            <person name="Lalanne C."/>
            <person name="Gautier V."/>
            <person name="Ament-Velasquez S.L."/>
            <person name="Kruys A."/>
            <person name="Hutchinson M.I."/>
            <person name="Powell A.J."/>
            <person name="Barry K."/>
            <person name="Miller A.N."/>
            <person name="Grigoriev I.V."/>
            <person name="Debuchy R."/>
            <person name="Gladieux P."/>
            <person name="Thoren M.H."/>
            <person name="Johannesson H."/>
        </authorList>
    </citation>
    <scope>NUCLEOTIDE SEQUENCE</scope>
    <source>
        <strain evidence="2">CBS 118394</strain>
    </source>
</reference>
<comment type="caution">
    <text evidence="2">The sequence shown here is derived from an EMBL/GenBank/DDBJ whole genome shotgun (WGS) entry which is preliminary data.</text>
</comment>
<feature type="region of interest" description="Disordered" evidence="1">
    <location>
        <begin position="100"/>
        <end position="130"/>
    </location>
</feature>
<evidence type="ECO:0000313" key="3">
    <source>
        <dbReference type="Proteomes" id="UP001283341"/>
    </source>
</evidence>